<sequence length="150" mass="16781">MEGLILPLIIIILTSLFGRKKQEEKPAPKPAQPNIQRAPQQKPVAQNPFKSLGDLAKEFQQEQQTKMERKPLSVPKEIRVDAPPVIEKVGREVGRDQGVPRSTGRLSVHQVSQRNAAKNSVVQNIMPDTKEELMRAIVLSEILAPPKSKR</sequence>
<comment type="caution">
    <text evidence="2">The sequence shown here is derived from an EMBL/GenBank/DDBJ whole genome shotgun (WGS) entry which is preliminary data.</text>
</comment>
<proteinExistence type="predicted"/>
<keyword evidence="3" id="KW-1185">Reference proteome</keyword>
<accession>A0ABR8R863</accession>
<dbReference type="RefSeq" id="WP_191696854.1">
    <property type="nucleotide sequence ID" value="NZ_JACSQO010000002.1"/>
</dbReference>
<dbReference type="Proteomes" id="UP000640786">
    <property type="component" value="Unassembled WGS sequence"/>
</dbReference>
<feature type="region of interest" description="Disordered" evidence="1">
    <location>
        <begin position="20"/>
        <end position="119"/>
    </location>
</feature>
<protein>
    <submittedName>
        <fullName evidence="2">Uncharacterized protein</fullName>
    </submittedName>
</protein>
<evidence type="ECO:0000256" key="1">
    <source>
        <dbReference type="SAM" id="MobiDB-lite"/>
    </source>
</evidence>
<evidence type="ECO:0000313" key="2">
    <source>
        <dbReference type="EMBL" id="MBD7943835.1"/>
    </source>
</evidence>
<feature type="compositionally biased region" description="Polar residues" evidence="1">
    <location>
        <begin position="109"/>
        <end position="119"/>
    </location>
</feature>
<evidence type="ECO:0000313" key="3">
    <source>
        <dbReference type="Proteomes" id="UP000640786"/>
    </source>
</evidence>
<name>A0ABR8R863_9BACI</name>
<organism evidence="2 3">
    <name type="scientific">Psychrobacillus faecigallinarum</name>
    <dbReference type="NCBI Taxonomy" id="2762235"/>
    <lineage>
        <taxon>Bacteria</taxon>
        <taxon>Bacillati</taxon>
        <taxon>Bacillota</taxon>
        <taxon>Bacilli</taxon>
        <taxon>Bacillales</taxon>
        <taxon>Bacillaceae</taxon>
        <taxon>Psychrobacillus</taxon>
    </lineage>
</organism>
<reference evidence="2 3" key="1">
    <citation type="submission" date="2020-08" db="EMBL/GenBank/DDBJ databases">
        <title>A Genomic Blueprint of the Chicken Gut Microbiome.</title>
        <authorList>
            <person name="Gilroy R."/>
            <person name="Ravi A."/>
            <person name="Getino M."/>
            <person name="Pursley I."/>
            <person name="Horton D.L."/>
            <person name="Alikhan N.-F."/>
            <person name="Baker D."/>
            <person name="Gharbi K."/>
            <person name="Hall N."/>
            <person name="Watson M."/>
            <person name="Adriaenssens E.M."/>
            <person name="Foster-Nyarko E."/>
            <person name="Jarju S."/>
            <person name="Secka A."/>
            <person name="Antonio M."/>
            <person name="Oren A."/>
            <person name="Chaudhuri R."/>
            <person name="La Ragione R.M."/>
            <person name="Hildebrand F."/>
            <person name="Pallen M.J."/>
        </authorList>
    </citation>
    <scope>NUCLEOTIDE SEQUENCE [LARGE SCALE GENOMIC DNA]</scope>
    <source>
        <strain evidence="2 3">Sa2BUA9</strain>
    </source>
</reference>
<feature type="compositionally biased region" description="Basic and acidic residues" evidence="1">
    <location>
        <begin position="55"/>
        <end position="80"/>
    </location>
</feature>
<gene>
    <name evidence="2" type="ORF">H9650_06855</name>
</gene>
<dbReference type="EMBL" id="JACSQO010000002">
    <property type="protein sequence ID" value="MBD7943835.1"/>
    <property type="molecule type" value="Genomic_DNA"/>
</dbReference>